<evidence type="ECO:0000313" key="1">
    <source>
        <dbReference type="EMBL" id="QDX26644.1"/>
    </source>
</evidence>
<dbReference type="AlphaFoldDB" id="A0A518RGU7"/>
<gene>
    <name evidence="1" type="ORF">FPZ54_11845</name>
</gene>
<reference evidence="1 2" key="1">
    <citation type="submission" date="2019-07" db="EMBL/GenBank/DDBJ databases">
        <title>Sphingomonas alkalisoli sp. nov., isolated from rhizosphere soil of Suaedae salsa.</title>
        <authorList>
            <person name="Zhang H."/>
            <person name="Xu L."/>
            <person name="Zhang J.-X."/>
            <person name="Sun J.-Q."/>
        </authorList>
    </citation>
    <scope>NUCLEOTIDE SEQUENCE [LARGE SCALE GENOMIC DNA]</scope>
    <source>
        <strain evidence="1 2">XS-10</strain>
    </source>
</reference>
<accession>A0A518RGU7</accession>
<keyword evidence="2" id="KW-1185">Reference proteome</keyword>
<name>A0A518RGU7_9SPHN</name>
<sequence>MIAALIVATAQASASLFAPPIDRTIEATTIAERTESGVTRRFESTRTLRFAALPDGYRVAVTMTAAGAAEDAHDPAGLFRAGFASLAGRTVTLRLDRLGKVTQIEDEMIVWQAILDGMAKLAPKGDGPENRVGATRVRAIVAALRDQPPERRRAMLASLVAPLIAPDLVAEGRAAATAPRAVRVPAASIYGRAELDGLRTVRAGRAGVEVRVSATGRIAVTAPEGETTATITYETLRRIDPDSGLVIESREHVQTLAPDGAIASERTSVTRLLGLSDTSNDGD</sequence>
<proteinExistence type="predicted"/>
<evidence type="ECO:0000313" key="2">
    <source>
        <dbReference type="Proteomes" id="UP000318055"/>
    </source>
</evidence>
<dbReference type="Proteomes" id="UP000318055">
    <property type="component" value="Chromosome"/>
</dbReference>
<protein>
    <submittedName>
        <fullName evidence="1">Uncharacterized protein</fullName>
    </submittedName>
</protein>
<dbReference type="RefSeq" id="WP_145847470.1">
    <property type="nucleotide sequence ID" value="NZ_CP042239.1"/>
</dbReference>
<dbReference type="EMBL" id="CP042239">
    <property type="protein sequence ID" value="QDX26644.1"/>
    <property type="molecule type" value="Genomic_DNA"/>
</dbReference>
<dbReference type="KEGG" id="ssua:FPZ54_11845"/>
<organism evidence="1 2">
    <name type="scientific">Sphingomonas suaedae</name>
    <dbReference type="NCBI Taxonomy" id="2599297"/>
    <lineage>
        <taxon>Bacteria</taxon>
        <taxon>Pseudomonadati</taxon>
        <taxon>Pseudomonadota</taxon>
        <taxon>Alphaproteobacteria</taxon>
        <taxon>Sphingomonadales</taxon>
        <taxon>Sphingomonadaceae</taxon>
        <taxon>Sphingomonas</taxon>
    </lineage>
</organism>
<dbReference type="OrthoDB" id="7583101at2"/>